<feature type="domain" description="Aldehyde dehydrogenase" evidence="10">
    <location>
        <begin position="33"/>
        <end position="479"/>
    </location>
</feature>
<dbReference type="Proteomes" id="UP000326780">
    <property type="component" value="Chromosome"/>
</dbReference>
<sequence length="485" mass="51387">MTTSTLSAPDRSEPSAVDRGLGLLIGGELSPGDRRMDVVNPATGKVGATCPRASAAQFEAAIAAAKAAFPAWSASPIGQRRALLHEIADVIEANSTELANLLMLEQGKPLADALFEIGGTAAFFRHTADATFEPRTLEDSERRRAQLHRRPLGVVAVIVPWNFPMLIMAFKVPPALLTGNTVVIKPAATTPLTTLRFANLVADVVPAGVINVVTDANDLGDILASHPDVAKVSFTGSTATGLKVMANAARSLKRVTLELGGNDPGIVLDDADPEAIAQAIYRGAFFNSGQACIALKRLYVPDAMYDRMCQALVKIAASTVIGSGVEASTVSPLQNRTQYERVKDLLAEARAQGRIIGGGDVPEGGGFFIQPTIVDANRDDSLRVVSEEQFGPILPVLRYTDIEDAIERANSGSYGLGASVWSPDIARAEKVAMQLDAGTVWINQHIDLAPHIPQAGAKKSGFGVELGEEGLLEFTQLQVININKQ</sequence>
<evidence type="ECO:0000313" key="11">
    <source>
        <dbReference type="EMBL" id="QFZ81583.1"/>
    </source>
</evidence>
<dbReference type="GO" id="GO:0018462">
    <property type="term" value="F:4-(hydroxymethyl)benzenesulfonate dehydrogenase activity"/>
    <property type="evidence" value="ECO:0007669"/>
    <property type="project" value="UniProtKB-EC"/>
</dbReference>
<evidence type="ECO:0000313" key="12">
    <source>
        <dbReference type="Proteomes" id="UP000326780"/>
    </source>
</evidence>
<evidence type="ECO:0000256" key="2">
    <source>
        <dbReference type="ARBA" id="ARBA00011738"/>
    </source>
</evidence>
<dbReference type="EC" id="1.1.1.257" evidence="6"/>
<evidence type="ECO:0000256" key="3">
    <source>
        <dbReference type="ARBA" id="ARBA00023002"/>
    </source>
</evidence>
<dbReference type="Pfam" id="PF00171">
    <property type="entry name" value="Aldedh"/>
    <property type="match status" value="1"/>
</dbReference>
<dbReference type="InterPro" id="IPR016160">
    <property type="entry name" value="Ald_DH_CS_CYS"/>
</dbReference>
<feature type="active site" evidence="8">
    <location>
        <position position="258"/>
    </location>
</feature>
<dbReference type="EMBL" id="CP045644">
    <property type="protein sequence ID" value="QFZ81583.1"/>
    <property type="molecule type" value="Genomic_DNA"/>
</dbReference>
<proteinExistence type="inferred from homology"/>
<evidence type="ECO:0000256" key="4">
    <source>
        <dbReference type="ARBA" id="ARBA00051407"/>
    </source>
</evidence>
<comment type="similarity">
    <text evidence="1 9">Belongs to the aldehyde dehydrogenase family.</text>
</comment>
<dbReference type="InterPro" id="IPR015590">
    <property type="entry name" value="Aldehyde_DH_dom"/>
</dbReference>
<keyword evidence="3 9" id="KW-0560">Oxidoreductase</keyword>
<evidence type="ECO:0000256" key="8">
    <source>
        <dbReference type="PROSITE-ProRule" id="PRU10007"/>
    </source>
</evidence>
<dbReference type="PROSITE" id="PS00687">
    <property type="entry name" value="ALDEHYDE_DEHYDR_GLU"/>
    <property type="match status" value="1"/>
</dbReference>
<dbReference type="InterPro" id="IPR044086">
    <property type="entry name" value="LUC3-like"/>
</dbReference>
<evidence type="ECO:0000256" key="5">
    <source>
        <dbReference type="ARBA" id="ARBA00056807"/>
    </source>
</evidence>
<dbReference type="SUPFAM" id="SSF53720">
    <property type="entry name" value="ALDH-like"/>
    <property type="match status" value="1"/>
</dbReference>
<gene>
    <name evidence="11" type="ORF">GFK26_01700</name>
</gene>
<dbReference type="InterPro" id="IPR016161">
    <property type="entry name" value="Ald_DH/histidinol_DH"/>
</dbReference>
<reference evidence="11 12" key="1">
    <citation type="submission" date="2019-10" db="EMBL/GenBank/DDBJ databases">
        <title>Complete genome sequence of Variovorax paradoxus 5C-2.</title>
        <authorList>
            <person name="Gogoleva N.E."/>
            <person name="Balkin A.S."/>
        </authorList>
    </citation>
    <scope>NUCLEOTIDE SEQUENCE [LARGE SCALE GENOMIC DNA]</scope>
    <source>
        <strain evidence="11 12">5C-2</strain>
    </source>
</reference>
<dbReference type="AlphaFoldDB" id="A0A5Q0LWE3"/>
<dbReference type="RefSeq" id="WP_153280578.1">
    <property type="nucleotide sequence ID" value="NZ_CP045644.1"/>
</dbReference>
<evidence type="ECO:0000259" key="10">
    <source>
        <dbReference type="Pfam" id="PF00171"/>
    </source>
</evidence>
<comment type="catalytic activity">
    <reaction evidence="4">
        <text>4-(hydroxymethyl)benzenesulfonate + NAD(+) = 4-formylbenzenesulfonate + NADH + H(+)</text>
        <dbReference type="Rhea" id="RHEA:24412"/>
        <dbReference type="ChEBI" id="CHEBI:11944"/>
        <dbReference type="ChEBI" id="CHEBI:11987"/>
        <dbReference type="ChEBI" id="CHEBI:15378"/>
        <dbReference type="ChEBI" id="CHEBI:57540"/>
        <dbReference type="ChEBI" id="CHEBI:57945"/>
        <dbReference type="EC" id="1.1.1.257"/>
    </reaction>
</comment>
<name>A0A5Q0LWE3_VARPD</name>
<dbReference type="GO" id="GO:0016620">
    <property type="term" value="F:oxidoreductase activity, acting on the aldehyde or oxo group of donors, NAD or NADP as acceptor"/>
    <property type="evidence" value="ECO:0007669"/>
    <property type="project" value="InterPro"/>
</dbReference>
<comment type="function">
    <text evidence="5">Involved in the toluene-4-sulfonate degradation pathway. Does not discriminate between the sulfonate and the carboxyl substituents and can also be involved in the p-toluenecarboxylate degradation pathway.</text>
</comment>
<evidence type="ECO:0000256" key="1">
    <source>
        <dbReference type="ARBA" id="ARBA00009986"/>
    </source>
</evidence>
<dbReference type="InterPro" id="IPR029510">
    <property type="entry name" value="Ald_DH_CS_GLU"/>
</dbReference>
<evidence type="ECO:0000256" key="9">
    <source>
        <dbReference type="RuleBase" id="RU003345"/>
    </source>
</evidence>
<evidence type="ECO:0000256" key="6">
    <source>
        <dbReference type="ARBA" id="ARBA00066857"/>
    </source>
</evidence>
<protein>
    <recommendedName>
        <fullName evidence="6">4-(hydroxymethyl)benzenesulfonate dehydrogenase</fullName>
        <ecNumber evidence="6">1.1.1.257</ecNumber>
    </recommendedName>
    <alternativeName>
        <fullName evidence="7">Toluenesulfonate aldehyde dehydrogenase TsaD</fullName>
    </alternativeName>
</protein>
<dbReference type="CDD" id="cd07106">
    <property type="entry name" value="ALDH_AldA-AAD23400"/>
    <property type="match status" value="1"/>
</dbReference>
<accession>A0A5Q0LWE3</accession>
<dbReference type="PROSITE" id="PS00070">
    <property type="entry name" value="ALDEHYDE_DEHYDR_CYS"/>
    <property type="match status" value="1"/>
</dbReference>
<dbReference type="FunFam" id="3.40.605.10:FF:000007">
    <property type="entry name" value="NAD/NADP-dependent betaine aldehyde dehydrogenase"/>
    <property type="match status" value="1"/>
</dbReference>
<evidence type="ECO:0000256" key="7">
    <source>
        <dbReference type="ARBA" id="ARBA00079883"/>
    </source>
</evidence>
<dbReference type="PANTHER" id="PTHR11699">
    <property type="entry name" value="ALDEHYDE DEHYDROGENASE-RELATED"/>
    <property type="match status" value="1"/>
</dbReference>
<dbReference type="Gene3D" id="3.40.605.10">
    <property type="entry name" value="Aldehyde Dehydrogenase, Chain A, domain 1"/>
    <property type="match status" value="1"/>
</dbReference>
<comment type="subunit">
    <text evidence="2">Homodimer.</text>
</comment>
<organism evidence="11 12">
    <name type="scientific">Variovorax paradoxus</name>
    <dbReference type="NCBI Taxonomy" id="34073"/>
    <lineage>
        <taxon>Bacteria</taxon>
        <taxon>Pseudomonadati</taxon>
        <taxon>Pseudomonadota</taxon>
        <taxon>Betaproteobacteria</taxon>
        <taxon>Burkholderiales</taxon>
        <taxon>Comamonadaceae</taxon>
        <taxon>Variovorax</taxon>
    </lineage>
</organism>
<dbReference type="Gene3D" id="3.40.309.10">
    <property type="entry name" value="Aldehyde Dehydrogenase, Chain A, domain 2"/>
    <property type="match status" value="1"/>
</dbReference>
<dbReference type="InterPro" id="IPR016162">
    <property type="entry name" value="Ald_DH_N"/>
</dbReference>
<dbReference type="InterPro" id="IPR016163">
    <property type="entry name" value="Ald_DH_C"/>
</dbReference>